<name>A0AAD5H160_9CHLO</name>
<accession>A0AAD5H160</accession>
<dbReference type="Pfam" id="PF01753">
    <property type="entry name" value="zf-MYND"/>
    <property type="match status" value="1"/>
</dbReference>
<dbReference type="PROSITE" id="PS01360">
    <property type="entry name" value="ZF_MYND_1"/>
    <property type="match status" value="1"/>
</dbReference>
<dbReference type="PROSITE" id="PS50865">
    <property type="entry name" value="ZF_MYND_2"/>
    <property type="match status" value="1"/>
</dbReference>
<reference evidence="7" key="1">
    <citation type="submission" date="2020-11" db="EMBL/GenBank/DDBJ databases">
        <title>Chlorella ohadii genome sequencing and assembly.</title>
        <authorList>
            <person name="Murik O."/>
            <person name="Treves H."/>
            <person name="Kedem I."/>
            <person name="Shotland Y."/>
            <person name="Kaplan A."/>
        </authorList>
    </citation>
    <scope>NUCLEOTIDE SEQUENCE</scope>
    <source>
        <strain evidence="7">1</strain>
    </source>
</reference>
<dbReference type="SUPFAM" id="SSF144232">
    <property type="entry name" value="HIT/MYND zinc finger-like"/>
    <property type="match status" value="1"/>
</dbReference>
<evidence type="ECO:0000256" key="3">
    <source>
        <dbReference type="ARBA" id="ARBA00022833"/>
    </source>
</evidence>
<dbReference type="GO" id="GO:0008270">
    <property type="term" value="F:zinc ion binding"/>
    <property type="evidence" value="ECO:0007669"/>
    <property type="project" value="UniProtKB-KW"/>
</dbReference>
<evidence type="ECO:0000256" key="1">
    <source>
        <dbReference type="ARBA" id="ARBA00022723"/>
    </source>
</evidence>
<keyword evidence="2 4" id="KW-0863">Zinc-finger</keyword>
<evidence type="ECO:0000256" key="4">
    <source>
        <dbReference type="PROSITE-ProRule" id="PRU00134"/>
    </source>
</evidence>
<feature type="compositionally biased region" description="Low complexity" evidence="5">
    <location>
        <begin position="209"/>
        <end position="230"/>
    </location>
</feature>
<feature type="region of interest" description="Disordered" evidence="5">
    <location>
        <begin position="196"/>
        <end position="230"/>
    </location>
</feature>
<keyword evidence="3" id="KW-0862">Zinc</keyword>
<keyword evidence="1" id="KW-0479">Metal-binding</keyword>
<organism evidence="7 8">
    <name type="scientific">Chlorella ohadii</name>
    <dbReference type="NCBI Taxonomy" id="2649997"/>
    <lineage>
        <taxon>Eukaryota</taxon>
        <taxon>Viridiplantae</taxon>
        <taxon>Chlorophyta</taxon>
        <taxon>core chlorophytes</taxon>
        <taxon>Trebouxiophyceae</taxon>
        <taxon>Chlorellales</taxon>
        <taxon>Chlorellaceae</taxon>
        <taxon>Chlorella clade</taxon>
        <taxon>Chlorella</taxon>
    </lineage>
</organism>
<protein>
    <recommendedName>
        <fullName evidence="6">MYND-type domain-containing protein</fullName>
    </recommendedName>
</protein>
<proteinExistence type="predicted"/>
<gene>
    <name evidence="7" type="ORF">COHA_008887</name>
</gene>
<evidence type="ECO:0000259" key="6">
    <source>
        <dbReference type="PROSITE" id="PS50865"/>
    </source>
</evidence>
<dbReference type="Gene3D" id="2.60.40.790">
    <property type="match status" value="1"/>
</dbReference>
<dbReference type="InterPro" id="IPR002893">
    <property type="entry name" value="Znf_MYND"/>
</dbReference>
<sequence length="230" mass="26139">MHQPEEPNPVECANCGETENLLKCSRCHTVWFCGVQCQKAYWPFHRPQCRRNEFADAVEEQEPRFAAWMRRHGKMAVLKDDEVDRLERAAQAASGPGRELSTTSISISVNDTRVLSGQLYRPIKAEESTWYVQDGVLEVTMLKRNRRGHYEAGTTNADTWWRSVVQGAMPYEQLPLEHPPISYYSAHCEGLEAERKRAPRLASGRERQQQQPQQRSLEAEAPAALMAGGA</sequence>
<dbReference type="SUPFAM" id="SSF49764">
    <property type="entry name" value="HSP20-like chaperones"/>
    <property type="match status" value="1"/>
</dbReference>
<comment type="caution">
    <text evidence="7">The sequence shown here is derived from an EMBL/GenBank/DDBJ whole genome shotgun (WGS) entry which is preliminary data.</text>
</comment>
<feature type="domain" description="MYND-type" evidence="6">
    <location>
        <begin position="12"/>
        <end position="49"/>
    </location>
</feature>
<evidence type="ECO:0000313" key="8">
    <source>
        <dbReference type="Proteomes" id="UP001205105"/>
    </source>
</evidence>
<evidence type="ECO:0000256" key="2">
    <source>
        <dbReference type="ARBA" id="ARBA00022771"/>
    </source>
</evidence>
<keyword evidence="8" id="KW-1185">Reference proteome</keyword>
<dbReference type="AlphaFoldDB" id="A0AAD5H160"/>
<dbReference type="Pfam" id="PF04969">
    <property type="entry name" value="CS"/>
    <property type="match status" value="1"/>
</dbReference>
<evidence type="ECO:0000313" key="7">
    <source>
        <dbReference type="EMBL" id="KAI7837273.1"/>
    </source>
</evidence>
<dbReference type="Proteomes" id="UP001205105">
    <property type="component" value="Unassembled WGS sequence"/>
</dbReference>
<dbReference type="EMBL" id="JADXDR010000158">
    <property type="protein sequence ID" value="KAI7837273.1"/>
    <property type="molecule type" value="Genomic_DNA"/>
</dbReference>
<evidence type="ECO:0000256" key="5">
    <source>
        <dbReference type="SAM" id="MobiDB-lite"/>
    </source>
</evidence>
<dbReference type="Gene3D" id="6.10.140.2220">
    <property type="match status" value="1"/>
</dbReference>
<dbReference type="InterPro" id="IPR007052">
    <property type="entry name" value="CS_dom"/>
</dbReference>
<dbReference type="InterPro" id="IPR008978">
    <property type="entry name" value="HSP20-like_chaperone"/>
</dbReference>